<organism evidence="2 3">
    <name type="scientific">Candidatus Methylospira mobilis</name>
    <dbReference type="NCBI Taxonomy" id="1808979"/>
    <lineage>
        <taxon>Bacteria</taxon>
        <taxon>Pseudomonadati</taxon>
        <taxon>Pseudomonadota</taxon>
        <taxon>Gammaproteobacteria</taxon>
        <taxon>Methylococcales</taxon>
        <taxon>Methylococcaceae</taxon>
        <taxon>Candidatus Methylospira</taxon>
    </lineage>
</organism>
<evidence type="ECO:0000256" key="1">
    <source>
        <dbReference type="SAM" id="Phobius"/>
    </source>
</evidence>
<evidence type="ECO:0000313" key="2">
    <source>
        <dbReference type="EMBL" id="QFY42830.1"/>
    </source>
</evidence>
<dbReference type="KEGG" id="mmob:F6R98_09525"/>
<dbReference type="OrthoDB" id="5625885at2"/>
<name>A0A5Q0BG95_9GAMM</name>
<keyword evidence="1" id="KW-0472">Membrane</keyword>
<reference evidence="2 3" key="1">
    <citation type="submission" date="2019-09" db="EMBL/GenBank/DDBJ databases">
        <title>Ecophysiology of the spiral-shaped methanotroph Methylospira mobilis as revealed by the complete genome sequence.</title>
        <authorList>
            <person name="Oshkin I.Y."/>
            <person name="Dedysh S.N."/>
            <person name="Miroshnikov K."/>
            <person name="Danilova O.V."/>
            <person name="Hakobyan A."/>
            <person name="Liesack W."/>
        </authorList>
    </citation>
    <scope>NUCLEOTIDE SEQUENCE [LARGE SCALE GENOMIC DNA]</scope>
    <source>
        <strain evidence="2 3">Shm1</strain>
    </source>
</reference>
<dbReference type="InterPro" id="IPR021344">
    <property type="entry name" value="DUF2970"/>
</dbReference>
<keyword evidence="3" id="KW-1185">Reference proteome</keyword>
<accession>A0A5Q0BG95</accession>
<keyword evidence="1" id="KW-0812">Transmembrane</keyword>
<dbReference type="Proteomes" id="UP000325755">
    <property type="component" value="Chromosome"/>
</dbReference>
<dbReference type="AlphaFoldDB" id="A0A5Q0BG95"/>
<protein>
    <submittedName>
        <fullName evidence="2">DUF2970 domain-containing protein</fullName>
    </submittedName>
</protein>
<dbReference type="RefSeq" id="WP_153248822.1">
    <property type="nucleotide sequence ID" value="NZ_CP044205.1"/>
</dbReference>
<feature type="transmembrane region" description="Helical" evidence="1">
    <location>
        <begin position="46"/>
        <end position="70"/>
    </location>
</feature>
<sequence>MTTAPDSGKPEKPGLLQVVNSVLAAAFGVQSQKNRARDFQAGSAKVYIAVGVVATVVFVLTVYGIVKLVLASAS</sequence>
<dbReference type="Pfam" id="PF11174">
    <property type="entry name" value="DUF2970"/>
    <property type="match status" value="1"/>
</dbReference>
<keyword evidence="1" id="KW-1133">Transmembrane helix</keyword>
<gene>
    <name evidence="2" type="ORF">F6R98_09525</name>
</gene>
<evidence type="ECO:0000313" key="3">
    <source>
        <dbReference type="Proteomes" id="UP000325755"/>
    </source>
</evidence>
<dbReference type="EMBL" id="CP044205">
    <property type="protein sequence ID" value="QFY42830.1"/>
    <property type="molecule type" value="Genomic_DNA"/>
</dbReference>
<proteinExistence type="predicted"/>
<dbReference type="InParanoid" id="A0A5Q0BG95"/>